<name>A0A9P4S3L4_9PEZI</name>
<dbReference type="EMBL" id="MU006116">
    <property type="protein sequence ID" value="KAF2834652.1"/>
    <property type="molecule type" value="Genomic_DNA"/>
</dbReference>
<dbReference type="AlphaFoldDB" id="A0A9P4S3L4"/>
<evidence type="ECO:0000313" key="1">
    <source>
        <dbReference type="EMBL" id="KAF2834652.1"/>
    </source>
</evidence>
<evidence type="ECO:0000313" key="2">
    <source>
        <dbReference type="Proteomes" id="UP000799429"/>
    </source>
</evidence>
<dbReference type="Proteomes" id="UP000799429">
    <property type="component" value="Unassembled WGS sequence"/>
</dbReference>
<proteinExistence type="predicted"/>
<organism evidence="1 2">
    <name type="scientific">Patellaria atrata CBS 101060</name>
    <dbReference type="NCBI Taxonomy" id="1346257"/>
    <lineage>
        <taxon>Eukaryota</taxon>
        <taxon>Fungi</taxon>
        <taxon>Dikarya</taxon>
        <taxon>Ascomycota</taxon>
        <taxon>Pezizomycotina</taxon>
        <taxon>Dothideomycetes</taxon>
        <taxon>Dothideomycetes incertae sedis</taxon>
        <taxon>Patellariales</taxon>
        <taxon>Patellariaceae</taxon>
        <taxon>Patellaria</taxon>
    </lineage>
</organism>
<feature type="non-terminal residue" evidence="1">
    <location>
        <position position="87"/>
    </location>
</feature>
<gene>
    <name evidence="1" type="ORF">M501DRAFT_1000105</name>
</gene>
<accession>A0A9P4S3L4</accession>
<protein>
    <submittedName>
        <fullName evidence="1">Uncharacterized protein</fullName>
    </submittedName>
</protein>
<keyword evidence="2" id="KW-1185">Reference proteome</keyword>
<sequence>MFKRVDTELVLPALSLFAAIPPLNSLSSESLLDLSVGFLCISDSKISNAFLDYSKYNWMEAVIPTMHSTWLSSVKSLRQLVTPKIKF</sequence>
<comment type="caution">
    <text evidence="1">The sequence shown here is derived from an EMBL/GenBank/DDBJ whole genome shotgun (WGS) entry which is preliminary data.</text>
</comment>
<reference evidence="1" key="1">
    <citation type="journal article" date="2020" name="Stud. Mycol.">
        <title>101 Dothideomycetes genomes: a test case for predicting lifestyles and emergence of pathogens.</title>
        <authorList>
            <person name="Haridas S."/>
            <person name="Albert R."/>
            <person name="Binder M."/>
            <person name="Bloem J."/>
            <person name="Labutti K."/>
            <person name="Salamov A."/>
            <person name="Andreopoulos B."/>
            <person name="Baker S."/>
            <person name="Barry K."/>
            <person name="Bills G."/>
            <person name="Bluhm B."/>
            <person name="Cannon C."/>
            <person name="Castanera R."/>
            <person name="Culley D."/>
            <person name="Daum C."/>
            <person name="Ezra D."/>
            <person name="Gonzalez J."/>
            <person name="Henrissat B."/>
            <person name="Kuo A."/>
            <person name="Liang C."/>
            <person name="Lipzen A."/>
            <person name="Lutzoni F."/>
            <person name="Magnuson J."/>
            <person name="Mondo S."/>
            <person name="Nolan M."/>
            <person name="Ohm R."/>
            <person name="Pangilinan J."/>
            <person name="Park H.-J."/>
            <person name="Ramirez L."/>
            <person name="Alfaro M."/>
            <person name="Sun H."/>
            <person name="Tritt A."/>
            <person name="Yoshinaga Y."/>
            <person name="Zwiers L.-H."/>
            <person name="Turgeon B."/>
            <person name="Goodwin S."/>
            <person name="Spatafora J."/>
            <person name="Crous P."/>
            <person name="Grigoriev I."/>
        </authorList>
    </citation>
    <scope>NUCLEOTIDE SEQUENCE</scope>
    <source>
        <strain evidence="1">CBS 101060</strain>
    </source>
</reference>